<dbReference type="HOGENOM" id="CLU_3290436_0_0_6"/>
<dbReference type="eggNOG" id="ENOG5031KBZ">
    <property type="taxonomic scope" value="Bacteria"/>
</dbReference>
<dbReference type="AlphaFoldDB" id="Q7VLC7"/>
<sequence length="40" mass="4637">MKKLLIKWATGFLNRCGYVVEPKAKPMDNVPAFIRQMRGQ</sequence>
<dbReference type="KEGG" id="hdu:HD_1534"/>
<dbReference type="STRING" id="233412.HD_1534"/>
<evidence type="ECO:0000313" key="1">
    <source>
        <dbReference type="EMBL" id="AAP96321.1"/>
    </source>
</evidence>
<dbReference type="EMBL" id="AE017143">
    <property type="protein sequence ID" value="AAP96321.1"/>
    <property type="molecule type" value="Genomic_DNA"/>
</dbReference>
<protein>
    <submittedName>
        <fullName evidence="1">Uncharacterized protein</fullName>
    </submittedName>
</protein>
<accession>Q7VLC7</accession>
<name>Q7VLC7_HAEDU</name>
<organism evidence="1 2">
    <name type="scientific">Haemophilus ducreyi (strain 35000HP / ATCC 700724)</name>
    <dbReference type="NCBI Taxonomy" id="233412"/>
    <lineage>
        <taxon>Bacteria</taxon>
        <taxon>Pseudomonadati</taxon>
        <taxon>Pseudomonadota</taxon>
        <taxon>Gammaproteobacteria</taxon>
        <taxon>Pasteurellales</taxon>
        <taxon>Pasteurellaceae</taxon>
        <taxon>Haemophilus</taxon>
    </lineage>
</organism>
<gene>
    <name evidence="1" type="ordered locus">HD_1534</name>
</gene>
<proteinExistence type="predicted"/>
<evidence type="ECO:0000313" key="2">
    <source>
        <dbReference type="Proteomes" id="UP000001022"/>
    </source>
</evidence>
<dbReference type="RefSeq" id="WP_010945366.1">
    <property type="nucleotide sequence ID" value="NC_002940.2"/>
</dbReference>
<reference evidence="2" key="1">
    <citation type="submission" date="2003-06" db="EMBL/GenBank/DDBJ databases">
        <title>The complete genome sequence of Haemophilus ducreyi.</title>
        <authorList>
            <person name="Munson R.S. Jr."/>
            <person name="Ray W.C."/>
            <person name="Mahairas G."/>
            <person name="Sabo P."/>
            <person name="Mungur R."/>
            <person name="Johnson L."/>
            <person name="Nguyen D."/>
            <person name="Wang J."/>
            <person name="Forst C."/>
            <person name="Hood L."/>
        </authorList>
    </citation>
    <scope>NUCLEOTIDE SEQUENCE [LARGE SCALE GENOMIC DNA]</scope>
    <source>
        <strain evidence="2">35000HP / ATCC 700724</strain>
    </source>
</reference>
<keyword evidence="2" id="KW-1185">Reference proteome</keyword>
<dbReference type="Proteomes" id="UP000001022">
    <property type="component" value="Chromosome"/>
</dbReference>